<dbReference type="InterPro" id="IPR011545">
    <property type="entry name" value="DEAD/DEAH_box_helicase_dom"/>
</dbReference>
<proteinExistence type="inferred from homology"/>
<dbReference type="InterPro" id="IPR014001">
    <property type="entry name" value="Helicase_ATP-bd"/>
</dbReference>
<evidence type="ECO:0000256" key="6">
    <source>
        <dbReference type="ARBA" id="ARBA00023125"/>
    </source>
</evidence>
<dbReference type="CDD" id="cd17922">
    <property type="entry name" value="DEXHc_LHR-like"/>
    <property type="match status" value="1"/>
</dbReference>
<organism evidence="12">
    <name type="scientific">Thermosphaera aggregans</name>
    <dbReference type="NCBI Taxonomy" id="54254"/>
    <lineage>
        <taxon>Archaea</taxon>
        <taxon>Thermoproteota</taxon>
        <taxon>Thermoprotei</taxon>
        <taxon>Desulfurococcales</taxon>
        <taxon>Desulfurococcaceae</taxon>
        <taxon>Thermosphaera</taxon>
    </lineage>
</organism>
<evidence type="ECO:0000259" key="10">
    <source>
        <dbReference type="PROSITE" id="PS51192"/>
    </source>
</evidence>
<evidence type="ECO:0000256" key="3">
    <source>
        <dbReference type="ARBA" id="ARBA00022801"/>
    </source>
</evidence>
<dbReference type="Pfam" id="PF00270">
    <property type="entry name" value="DEAD"/>
    <property type="match status" value="1"/>
</dbReference>
<evidence type="ECO:0000256" key="4">
    <source>
        <dbReference type="ARBA" id="ARBA00022806"/>
    </source>
</evidence>
<dbReference type="Pfam" id="PF08494">
    <property type="entry name" value="DEAD_assoc"/>
    <property type="match status" value="1"/>
</dbReference>
<dbReference type="PROSITE" id="PS51194">
    <property type="entry name" value="HELICASE_CTER"/>
    <property type="match status" value="1"/>
</dbReference>
<evidence type="ECO:0000256" key="5">
    <source>
        <dbReference type="ARBA" id="ARBA00022840"/>
    </source>
</evidence>
<dbReference type="AlphaFoldDB" id="A0A7C2BKQ2"/>
<keyword evidence="7" id="KW-0234">DNA repair</keyword>
<keyword evidence="3" id="KW-0378">Hydrolase</keyword>
<protein>
    <submittedName>
        <fullName evidence="12">DEAD/DEAH box helicase</fullName>
    </submittedName>
</protein>
<dbReference type="GO" id="GO:0003677">
    <property type="term" value="F:DNA binding"/>
    <property type="evidence" value="ECO:0007669"/>
    <property type="project" value="UniProtKB-KW"/>
</dbReference>
<keyword evidence="6" id="KW-0238">DNA-binding</keyword>
<comment type="caution">
    <text evidence="12">The sequence shown here is derived from an EMBL/GenBank/DDBJ whole genome shotgun (WGS) entry which is preliminary data.</text>
</comment>
<dbReference type="SUPFAM" id="SSF52540">
    <property type="entry name" value="P-loop containing nucleoside triphosphate hydrolases"/>
    <property type="match status" value="1"/>
</dbReference>
<dbReference type="InterPro" id="IPR052511">
    <property type="entry name" value="ATP-dep_Helicase"/>
</dbReference>
<dbReference type="InterPro" id="IPR017170">
    <property type="entry name" value="Lhr-like"/>
</dbReference>
<dbReference type="EMBL" id="DSJT01000022">
    <property type="protein sequence ID" value="HEF87414.1"/>
    <property type="molecule type" value="Genomic_DNA"/>
</dbReference>
<keyword evidence="2" id="KW-0227">DNA damage</keyword>
<dbReference type="Gene3D" id="3.40.50.300">
    <property type="entry name" value="P-loop containing nucleotide triphosphate hydrolases"/>
    <property type="match status" value="2"/>
</dbReference>
<evidence type="ECO:0000259" key="11">
    <source>
        <dbReference type="PROSITE" id="PS51194"/>
    </source>
</evidence>
<dbReference type="SMART" id="SM00490">
    <property type="entry name" value="HELICc"/>
    <property type="match status" value="1"/>
</dbReference>
<dbReference type="GO" id="GO:0016887">
    <property type="term" value="F:ATP hydrolysis activity"/>
    <property type="evidence" value="ECO:0007669"/>
    <property type="project" value="TreeGrafter"/>
</dbReference>
<dbReference type="Pfam" id="PF19306">
    <property type="entry name" value="WHD_Lhr"/>
    <property type="match status" value="1"/>
</dbReference>
<dbReference type="CDD" id="cd18796">
    <property type="entry name" value="SF2_C_LHR"/>
    <property type="match status" value="1"/>
</dbReference>
<comment type="similarity">
    <text evidence="9">Belongs to the Lhr helicase family. Lhr-Core subfamily.</text>
</comment>
<dbReference type="InterPro" id="IPR001650">
    <property type="entry name" value="Helicase_C-like"/>
</dbReference>
<accession>A0A7C2BKQ2</accession>
<keyword evidence="1" id="KW-0547">Nucleotide-binding</keyword>
<dbReference type="InterPro" id="IPR013701">
    <property type="entry name" value="Lhr-like_DEAD/DEAH_assoc"/>
</dbReference>
<dbReference type="SMART" id="SM00487">
    <property type="entry name" value="DEXDc"/>
    <property type="match status" value="1"/>
</dbReference>
<dbReference type="GO" id="GO:0005524">
    <property type="term" value="F:ATP binding"/>
    <property type="evidence" value="ECO:0007669"/>
    <property type="project" value="UniProtKB-KW"/>
</dbReference>
<reference evidence="12" key="1">
    <citation type="journal article" date="2020" name="mSystems">
        <title>Genome- and Community-Level Interaction Insights into Carbon Utilization and Element Cycling Functions of Hydrothermarchaeota in Hydrothermal Sediment.</title>
        <authorList>
            <person name="Zhou Z."/>
            <person name="Liu Y."/>
            <person name="Xu W."/>
            <person name="Pan J."/>
            <person name="Luo Z.H."/>
            <person name="Li M."/>
        </authorList>
    </citation>
    <scope>NUCLEOTIDE SEQUENCE [LARGE SCALE GENOMIC DNA]</scope>
    <source>
        <strain evidence="12">SpSt-23</strain>
    </source>
</reference>
<dbReference type="InterPro" id="IPR045628">
    <property type="entry name" value="Lhr_WH_dom"/>
</dbReference>
<dbReference type="GO" id="GO:0004386">
    <property type="term" value="F:helicase activity"/>
    <property type="evidence" value="ECO:0007669"/>
    <property type="project" value="UniProtKB-KW"/>
</dbReference>
<dbReference type="PANTHER" id="PTHR47962:SF5">
    <property type="entry name" value="ATP-DEPENDENT HELICASE LHR-RELATED"/>
    <property type="match status" value="1"/>
</dbReference>
<dbReference type="PIRSF" id="PIRSF037307">
    <property type="entry name" value="Lhr-like_helic_prd"/>
    <property type="match status" value="1"/>
</dbReference>
<evidence type="ECO:0000256" key="7">
    <source>
        <dbReference type="ARBA" id="ARBA00023204"/>
    </source>
</evidence>
<dbReference type="GO" id="GO:0006281">
    <property type="term" value="P:DNA repair"/>
    <property type="evidence" value="ECO:0007669"/>
    <property type="project" value="UniProtKB-KW"/>
</dbReference>
<gene>
    <name evidence="12" type="ORF">ENP55_03835</name>
</gene>
<dbReference type="PROSITE" id="PS51192">
    <property type="entry name" value="HELICASE_ATP_BIND_1"/>
    <property type="match status" value="1"/>
</dbReference>
<feature type="domain" description="Helicase ATP-binding" evidence="10">
    <location>
        <begin position="26"/>
        <end position="203"/>
    </location>
</feature>
<evidence type="ECO:0000313" key="12">
    <source>
        <dbReference type="EMBL" id="HEF87414.1"/>
    </source>
</evidence>
<feature type="domain" description="Helicase C-terminal" evidence="11">
    <location>
        <begin position="241"/>
        <end position="399"/>
    </location>
</feature>
<keyword evidence="4 12" id="KW-0347">Helicase</keyword>
<dbReference type="InterPro" id="IPR027417">
    <property type="entry name" value="P-loop_NTPase"/>
</dbReference>
<sequence>MPVKIAECLKSLGYEKLTELQKKSFESIALNNASTLIVAPTGSGKTEAAVIPVMYSILKQGLKPIACIYITPLRALNRDIEKRLKKLAECFGLGISLKHGDTPEKVRKAILENPPHILVTTPENFNYIMVNEKLAPSLANLRFIVFDEFHELLESKRGLLAFTTSFLLEKKLGRRLVKIALSATLSNLDEAREIVGCGERASVVDDSSVKKMSITVEVPECNSSLCSQVRNLLGDEKQAARVSRIIELVEKHAGVLVFVNTRSLAESLGSLLKTIPEKLGIPGLRVEVHHGSLSRSHRESVESSFKKREVKALVSTSSMELGIDIGHVDLVIQYLSPRQSTRLTQRVGRSGHRLSGESKGIVLSMDNIIHFLESLVLAKRTVERAIEKEEIIYSPLDVLAYAMAVESLLLKEGFSKEGFYSEIKQHPLYRDLTAEEYDKLVEYMVYTRILREEGGVLKHTRKTRIYLYKTSMIPSSRDVMVVEAASNKRIGSLNEEYVVVNVNPGDTIIIGGNTWRVVGYDDVEAKLYVEKSAASVEEALIPHWEGENIPVEFDVAQEVGRVVTYLKTHGEIPGDYAGFAPGRSRVEVAGDLCGWEKICVDYVEELRSILVTVYGGSKVNNLLRDVLAAVLKSRIPHVDVEPYSSPYMVVLRIKGYHTPREVTGVVKEALTRLGGFLDKDFLKQVARNGRALYWRIFQVGQRFGAISPGETRISKTLLEAFVDTVIGDEAFREVLVKDYDIDSATRLAERITAGDVRVETRYFEKLGQGHLELLGYIEIPVASSIVTLDREQYAERLFNRRARLLCIRCGHEISGTVRELAKMEKYVCPKCRTATLALVKTDGEEERRVIGKVRRGERLTSSEQALLEDLAKRAIILYKHGVTALLALSARGVGASEAARILSKVGSGGDLLTEIYESEKKYLKAKKYIDAKKQS</sequence>
<evidence type="ECO:0000256" key="2">
    <source>
        <dbReference type="ARBA" id="ARBA00022763"/>
    </source>
</evidence>
<dbReference type="GO" id="GO:0140097">
    <property type="term" value="F:catalytic activity, acting on DNA"/>
    <property type="evidence" value="ECO:0007669"/>
    <property type="project" value="UniProtKB-ARBA"/>
</dbReference>
<evidence type="ECO:0000256" key="9">
    <source>
        <dbReference type="ARBA" id="ARBA00093467"/>
    </source>
</evidence>
<keyword evidence="5" id="KW-0067">ATP-binding</keyword>
<evidence type="ECO:0000256" key="1">
    <source>
        <dbReference type="ARBA" id="ARBA00022741"/>
    </source>
</evidence>
<name>A0A7C2BKQ2_9CREN</name>
<keyword evidence="8" id="KW-0413">Isomerase</keyword>
<dbReference type="Pfam" id="PF00271">
    <property type="entry name" value="Helicase_C"/>
    <property type="match status" value="1"/>
</dbReference>
<evidence type="ECO:0000256" key="8">
    <source>
        <dbReference type="ARBA" id="ARBA00023235"/>
    </source>
</evidence>
<dbReference type="PANTHER" id="PTHR47962">
    <property type="entry name" value="ATP-DEPENDENT HELICASE LHR-RELATED-RELATED"/>
    <property type="match status" value="1"/>
</dbReference>